<comment type="caution">
    <text evidence="2">The sequence shown here is derived from an EMBL/GenBank/DDBJ whole genome shotgun (WGS) entry which is preliminary data.</text>
</comment>
<keyword evidence="3" id="KW-1185">Reference proteome</keyword>
<evidence type="ECO:0008006" key="4">
    <source>
        <dbReference type="Google" id="ProtNLM"/>
    </source>
</evidence>
<name>A0A3D8PWB9_9BACI</name>
<dbReference type="Proteomes" id="UP000257143">
    <property type="component" value="Unassembled WGS sequence"/>
</dbReference>
<evidence type="ECO:0000313" key="2">
    <source>
        <dbReference type="EMBL" id="RDW20062.1"/>
    </source>
</evidence>
<feature type="transmembrane region" description="Helical" evidence="1">
    <location>
        <begin position="64"/>
        <end position="84"/>
    </location>
</feature>
<evidence type="ECO:0000313" key="3">
    <source>
        <dbReference type="Proteomes" id="UP000257143"/>
    </source>
</evidence>
<gene>
    <name evidence="2" type="ORF">CWR48_04885</name>
</gene>
<accession>A0A3D8PWB9</accession>
<feature type="transmembrane region" description="Helical" evidence="1">
    <location>
        <begin position="35"/>
        <end position="52"/>
    </location>
</feature>
<proteinExistence type="predicted"/>
<dbReference type="RefSeq" id="WP_115771932.1">
    <property type="nucleotide sequence ID" value="NZ_PIOC01000010.1"/>
</dbReference>
<feature type="transmembrane region" description="Helical" evidence="1">
    <location>
        <begin position="12"/>
        <end position="29"/>
    </location>
</feature>
<dbReference type="Pfam" id="PF13789">
    <property type="entry name" value="DUF4181"/>
    <property type="match status" value="1"/>
</dbReference>
<keyword evidence="1" id="KW-0472">Membrane</keyword>
<dbReference type="EMBL" id="PIOC01000010">
    <property type="protein sequence ID" value="RDW20062.1"/>
    <property type="molecule type" value="Genomic_DNA"/>
</dbReference>
<keyword evidence="1" id="KW-0812">Transmembrane</keyword>
<dbReference type="OrthoDB" id="2455559at2"/>
<dbReference type="AlphaFoldDB" id="A0A3D8PWB9"/>
<organism evidence="2 3">
    <name type="scientific">Oceanobacillus arenosus</name>
    <dbReference type="NCBI Taxonomy" id="1229153"/>
    <lineage>
        <taxon>Bacteria</taxon>
        <taxon>Bacillati</taxon>
        <taxon>Bacillota</taxon>
        <taxon>Bacilli</taxon>
        <taxon>Bacillales</taxon>
        <taxon>Bacillaceae</taxon>
        <taxon>Oceanobacillus</taxon>
    </lineage>
</organism>
<sequence>MNNAHRWVERILLLLFLIIIGVGVFKFTLSQMDPFVILFGYFSILFGFRAVMEFKYERGEQEYVINLIWAIAWCILFIALMFFIV</sequence>
<keyword evidence="1" id="KW-1133">Transmembrane helix</keyword>
<evidence type="ECO:0000256" key="1">
    <source>
        <dbReference type="SAM" id="Phobius"/>
    </source>
</evidence>
<reference evidence="3" key="1">
    <citation type="submission" date="2017-11" db="EMBL/GenBank/DDBJ databases">
        <authorList>
            <person name="Zhu W."/>
        </authorList>
    </citation>
    <scope>NUCLEOTIDE SEQUENCE [LARGE SCALE GENOMIC DNA]</scope>
    <source>
        <strain evidence="3">CAU 1183</strain>
    </source>
</reference>
<dbReference type="InterPro" id="IPR025441">
    <property type="entry name" value="DUF4181"/>
</dbReference>
<protein>
    <recommendedName>
        <fullName evidence="4">DUF4181 domain-containing protein</fullName>
    </recommendedName>
</protein>